<evidence type="ECO:0000313" key="1">
    <source>
        <dbReference type="EMBL" id="KAA6232795.1"/>
    </source>
</evidence>
<organism evidence="1 2">
    <name type="scientific">Chlorobium phaeovibrioides</name>
    <dbReference type="NCBI Taxonomy" id="1094"/>
    <lineage>
        <taxon>Bacteria</taxon>
        <taxon>Pseudomonadati</taxon>
        <taxon>Chlorobiota</taxon>
        <taxon>Chlorobiia</taxon>
        <taxon>Chlorobiales</taxon>
        <taxon>Chlorobiaceae</taxon>
        <taxon>Chlorobium/Pelodictyon group</taxon>
        <taxon>Chlorobium</taxon>
    </lineage>
</organism>
<gene>
    <name evidence="1" type="ORF">FP507_06765</name>
</gene>
<dbReference type="AlphaFoldDB" id="A0A5M8IEF2"/>
<dbReference type="Proteomes" id="UP000327458">
    <property type="component" value="Unassembled WGS sequence"/>
</dbReference>
<sequence length="118" mass="13177">MNTRGKRKPAYPEDHSEETGCLFQNDGDVIQIRVLLFQPVFDLCRAAVRALPDTAPEKLLVIFQLPVTTSHTGEMILEPLAVHLKVLAHRFAIKTGAAADLIDTQPFFEKILNFIVHG</sequence>
<proteinExistence type="predicted"/>
<dbReference type="RefSeq" id="WP_151419514.1">
    <property type="nucleotide sequence ID" value="NZ_VMRG01000001.1"/>
</dbReference>
<name>A0A5M8IEF2_CHLPH</name>
<protein>
    <submittedName>
        <fullName evidence="1">Uncharacterized protein</fullName>
    </submittedName>
</protein>
<evidence type="ECO:0000313" key="2">
    <source>
        <dbReference type="Proteomes" id="UP000327458"/>
    </source>
</evidence>
<reference evidence="1 2" key="1">
    <citation type="submission" date="2019-07" db="EMBL/GenBank/DDBJ databases">
        <title>Draft genome Sequence of Chlorobium phaeovibrioides sp. strain PhvTcv-s14, from the Phylum Chlorobi.</title>
        <authorList>
            <person name="Babenko V."/>
            <person name="Boldyreva D."/>
            <person name="Kanygina A."/>
            <person name="Selezneva O."/>
            <person name="Akopiyan T."/>
            <person name="Lunina O."/>
        </authorList>
    </citation>
    <scope>NUCLEOTIDE SEQUENCE [LARGE SCALE GENOMIC DNA]</scope>
    <source>
        <strain evidence="1 2">GrTcv12</strain>
    </source>
</reference>
<comment type="caution">
    <text evidence="1">The sequence shown here is derived from an EMBL/GenBank/DDBJ whole genome shotgun (WGS) entry which is preliminary data.</text>
</comment>
<dbReference type="EMBL" id="VMRG01000001">
    <property type="protein sequence ID" value="KAA6232795.1"/>
    <property type="molecule type" value="Genomic_DNA"/>
</dbReference>
<accession>A0A5M8IEF2</accession>